<protein>
    <submittedName>
        <fullName evidence="1">Uncharacterized protein</fullName>
    </submittedName>
</protein>
<sequence length="176" mass="19624">MLCSSHEIHDLANGQQVQSHVHHDPCIPMGNTQNFHLSHVGQVLPPLGNLNFDLHHLPEHAGRPAFFGMSQYNQPSHPATNLELGIPTASNFFNLHLNPAPGARVFQFHLITVLSITQHLQAITEALQFPLVNTEGVISRQKMLESYVKERMPKACRGIFSILGRPLDRVALQPLQ</sequence>
<dbReference type="EMBL" id="JBDFQZ010000003">
    <property type="protein sequence ID" value="KAK9741452.1"/>
    <property type="molecule type" value="Genomic_DNA"/>
</dbReference>
<accession>A0AAW1M6Y7</accession>
<evidence type="ECO:0000313" key="2">
    <source>
        <dbReference type="Proteomes" id="UP001443914"/>
    </source>
</evidence>
<evidence type="ECO:0000313" key="1">
    <source>
        <dbReference type="EMBL" id="KAK9741452.1"/>
    </source>
</evidence>
<organism evidence="1 2">
    <name type="scientific">Saponaria officinalis</name>
    <name type="common">Common soapwort</name>
    <name type="synonym">Lychnis saponaria</name>
    <dbReference type="NCBI Taxonomy" id="3572"/>
    <lineage>
        <taxon>Eukaryota</taxon>
        <taxon>Viridiplantae</taxon>
        <taxon>Streptophyta</taxon>
        <taxon>Embryophyta</taxon>
        <taxon>Tracheophyta</taxon>
        <taxon>Spermatophyta</taxon>
        <taxon>Magnoliopsida</taxon>
        <taxon>eudicotyledons</taxon>
        <taxon>Gunneridae</taxon>
        <taxon>Pentapetalae</taxon>
        <taxon>Caryophyllales</taxon>
        <taxon>Caryophyllaceae</taxon>
        <taxon>Caryophylleae</taxon>
        <taxon>Saponaria</taxon>
    </lineage>
</organism>
<dbReference type="AlphaFoldDB" id="A0AAW1M6Y7"/>
<comment type="caution">
    <text evidence="1">The sequence shown here is derived from an EMBL/GenBank/DDBJ whole genome shotgun (WGS) entry which is preliminary data.</text>
</comment>
<dbReference type="Proteomes" id="UP001443914">
    <property type="component" value="Unassembled WGS sequence"/>
</dbReference>
<gene>
    <name evidence="1" type="ORF">RND81_03G107100</name>
</gene>
<name>A0AAW1M6Y7_SAPOF</name>
<reference evidence="1" key="1">
    <citation type="submission" date="2024-03" db="EMBL/GenBank/DDBJ databases">
        <title>WGS assembly of Saponaria officinalis var. Norfolk2.</title>
        <authorList>
            <person name="Jenkins J."/>
            <person name="Shu S."/>
            <person name="Grimwood J."/>
            <person name="Barry K."/>
            <person name="Goodstein D."/>
            <person name="Schmutz J."/>
            <person name="Leebens-Mack J."/>
            <person name="Osbourn A."/>
        </authorList>
    </citation>
    <scope>NUCLEOTIDE SEQUENCE [LARGE SCALE GENOMIC DNA]</scope>
    <source>
        <strain evidence="1">JIC</strain>
    </source>
</reference>
<proteinExistence type="predicted"/>
<keyword evidence="2" id="KW-1185">Reference proteome</keyword>